<evidence type="ECO:0000313" key="3">
    <source>
        <dbReference type="Proteomes" id="UP000748531"/>
    </source>
</evidence>
<reference evidence="2" key="1">
    <citation type="submission" date="2019-05" db="EMBL/GenBank/DDBJ databases">
        <title>Annotation for the trematode Paragonimus heterotremus.</title>
        <authorList>
            <person name="Choi Y.-J."/>
        </authorList>
    </citation>
    <scope>NUCLEOTIDE SEQUENCE</scope>
    <source>
        <strain evidence="2">LC</strain>
    </source>
</reference>
<dbReference type="OrthoDB" id="6274385at2759"/>
<name>A0A8J4WNX2_9TREM</name>
<keyword evidence="3" id="KW-1185">Reference proteome</keyword>
<dbReference type="Proteomes" id="UP000748531">
    <property type="component" value="Unassembled WGS sequence"/>
</dbReference>
<organism evidence="2 3">
    <name type="scientific">Paragonimus heterotremus</name>
    <dbReference type="NCBI Taxonomy" id="100268"/>
    <lineage>
        <taxon>Eukaryota</taxon>
        <taxon>Metazoa</taxon>
        <taxon>Spiralia</taxon>
        <taxon>Lophotrochozoa</taxon>
        <taxon>Platyhelminthes</taxon>
        <taxon>Trematoda</taxon>
        <taxon>Digenea</taxon>
        <taxon>Plagiorchiida</taxon>
        <taxon>Troglotremata</taxon>
        <taxon>Troglotrematidae</taxon>
        <taxon>Paragonimus</taxon>
    </lineage>
</organism>
<gene>
    <name evidence="2" type="ORF">PHET_09063</name>
</gene>
<feature type="compositionally biased region" description="Polar residues" evidence="1">
    <location>
        <begin position="427"/>
        <end position="445"/>
    </location>
</feature>
<comment type="caution">
    <text evidence="2">The sequence shown here is derived from an EMBL/GenBank/DDBJ whole genome shotgun (WGS) entry which is preliminary data.</text>
</comment>
<feature type="region of interest" description="Disordered" evidence="1">
    <location>
        <begin position="424"/>
        <end position="476"/>
    </location>
</feature>
<proteinExistence type="predicted"/>
<feature type="compositionally biased region" description="Polar residues" evidence="1">
    <location>
        <begin position="467"/>
        <end position="476"/>
    </location>
</feature>
<feature type="region of interest" description="Disordered" evidence="1">
    <location>
        <begin position="32"/>
        <end position="51"/>
    </location>
</feature>
<protein>
    <recommendedName>
        <fullName evidence="4">PEHE domain-containing protein</fullName>
    </recommendedName>
</protein>
<sequence>MATRNNNGLLKHYTNVLFNGNAISAIPNFNFASDSGEPKGSQRDTTMPPRTSMDLVPAIAASAYAHHPTLSSGNAHFHENAIPNVVLLSTSRSHFTHDVCISDTSKNGHVSPFEVISEARKSDDDCGLPIRGVICRRRLESCARRLKRVQSRSAALLTRLIALNLPDVNSVRPCGISSTISRILAEDETESSTDDESCISQQPLSRLEEHWLCTRSVISSHWHWLLTEIKKSEQSLKNLRVLKASYRKWKSELPLHPSSTEPSCSRVTPFLRDVSRQDSYHDLRSPGCGHLVNKMEQRRILCCGVPVTNPPSSRDMQTMDLLANAQSLASHIHPKLSLPGDIQLSLRLESRLAASLNVTFREHKATTHTITPEDRPPCIRSYFVGNHPGGRDVHHAHNTDFIHSESPLQRRESSIHSTRLKRFKPSADQNTLRPLRSNIKSSNGPSALRRILDLTSDSDPSDASRVWQCSTKTDEK</sequence>
<accession>A0A8J4WNX2</accession>
<evidence type="ECO:0000256" key="1">
    <source>
        <dbReference type="SAM" id="MobiDB-lite"/>
    </source>
</evidence>
<dbReference type="AlphaFoldDB" id="A0A8J4WNX2"/>
<evidence type="ECO:0000313" key="2">
    <source>
        <dbReference type="EMBL" id="KAF5397735.1"/>
    </source>
</evidence>
<evidence type="ECO:0008006" key="4">
    <source>
        <dbReference type="Google" id="ProtNLM"/>
    </source>
</evidence>
<dbReference type="EMBL" id="LUCH01005854">
    <property type="protein sequence ID" value="KAF5397735.1"/>
    <property type="molecule type" value="Genomic_DNA"/>
</dbReference>